<dbReference type="EMBL" id="PYHP01000066">
    <property type="protein sequence ID" value="PUA36898.1"/>
    <property type="molecule type" value="Genomic_DNA"/>
</dbReference>
<sequence>MAKNVLANICWSVSEIGSKALSSITAIRSIAVFEEINVDEAWSVEIELLTRLNGELCFQCNLSIIFDENAPNEIFTSGTKFSLYGSEKVATGIIL</sequence>
<dbReference type="AlphaFoldDB" id="A0A2T6FYC4"/>
<comment type="caution">
    <text evidence="1">The sequence shown here is derived from an EMBL/GenBank/DDBJ whole genome shotgun (WGS) entry which is preliminary data.</text>
</comment>
<gene>
    <name evidence="1" type="ORF">C8Z91_23110</name>
</gene>
<organism evidence="1 2">
    <name type="scientific">Paenibacillus elgii</name>
    <dbReference type="NCBI Taxonomy" id="189691"/>
    <lineage>
        <taxon>Bacteria</taxon>
        <taxon>Bacillati</taxon>
        <taxon>Bacillota</taxon>
        <taxon>Bacilli</taxon>
        <taxon>Bacillales</taxon>
        <taxon>Paenibacillaceae</taxon>
        <taxon>Paenibacillus</taxon>
    </lineage>
</organism>
<protein>
    <submittedName>
        <fullName evidence="1">Uncharacterized protein</fullName>
    </submittedName>
</protein>
<proteinExistence type="predicted"/>
<evidence type="ECO:0000313" key="2">
    <source>
        <dbReference type="Proteomes" id="UP000244184"/>
    </source>
</evidence>
<name>A0A2T6FYC4_9BACL</name>
<accession>A0A2T6FYC4</accession>
<reference evidence="1 2" key="1">
    <citation type="submission" date="2018-03" db="EMBL/GenBank/DDBJ databases">
        <title>Genome sequence of Paenibacillus elgii strain AC13 an antimicrobial compound producing bacteria.</title>
        <authorList>
            <person name="Kurokawa A.S."/>
            <person name="Araujo J.F."/>
            <person name="Costa R.A."/>
            <person name="Ortega D.B."/>
            <person name="Pires A.S."/>
            <person name="Pappas G.J.Jr."/>
            <person name="Franco O.L."/>
            <person name="Barreto C."/>
            <person name="Magalhaes B.S."/>
            <person name="Kruger R.H."/>
        </authorList>
    </citation>
    <scope>NUCLEOTIDE SEQUENCE [LARGE SCALE GENOMIC DNA]</scope>
    <source>
        <strain evidence="1 2">AC13</strain>
    </source>
</reference>
<dbReference type="RefSeq" id="WP_108533382.1">
    <property type="nucleotide sequence ID" value="NZ_PYHP01000066.1"/>
</dbReference>
<dbReference type="Proteomes" id="UP000244184">
    <property type="component" value="Unassembled WGS sequence"/>
</dbReference>
<evidence type="ECO:0000313" key="1">
    <source>
        <dbReference type="EMBL" id="PUA36898.1"/>
    </source>
</evidence>